<dbReference type="SUPFAM" id="SSF46626">
    <property type="entry name" value="Cytochrome c"/>
    <property type="match status" value="2"/>
</dbReference>
<keyword evidence="8" id="KW-0812">Transmembrane</keyword>
<evidence type="ECO:0000256" key="7">
    <source>
        <dbReference type="PROSITE-ProRule" id="PRU00433"/>
    </source>
</evidence>
<name>A0A9N8MID7_9FLAO</name>
<accession>A0A9N8MID7</accession>
<evidence type="ECO:0000256" key="3">
    <source>
        <dbReference type="ARBA" id="ARBA00022723"/>
    </source>
</evidence>
<dbReference type="InterPro" id="IPR009056">
    <property type="entry name" value="Cyt_c-like_dom"/>
</dbReference>
<dbReference type="GO" id="GO:0030313">
    <property type="term" value="C:cell envelope"/>
    <property type="evidence" value="ECO:0007669"/>
    <property type="project" value="UniProtKB-SubCell"/>
</dbReference>
<dbReference type="InterPro" id="IPR004852">
    <property type="entry name" value="Di-haem_cyt_c_peroxidsae"/>
</dbReference>
<dbReference type="GO" id="GO:0009055">
    <property type="term" value="F:electron transfer activity"/>
    <property type="evidence" value="ECO:0007669"/>
    <property type="project" value="InterPro"/>
</dbReference>
<dbReference type="PANTHER" id="PTHR30600">
    <property type="entry name" value="CYTOCHROME C PEROXIDASE-RELATED"/>
    <property type="match status" value="1"/>
</dbReference>
<dbReference type="InterPro" id="IPR051395">
    <property type="entry name" value="Cytochrome_c_Peroxidase/MauG"/>
</dbReference>
<dbReference type="EC" id="1.11.1.5" evidence="10"/>
<dbReference type="GO" id="GO:0046872">
    <property type="term" value="F:metal ion binding"/>
    <property type="evidence" value="ECO:0007669"/>
    <property type="project" value="UniProtKB-KW"/>
</dbReference>
<keyword evidence="5 10" id="KW-0560">Oxidoreductase</keyword>
<dbReference type="PROSITE" id="PS51007">
    <property type="entry name" value="CYTC"/>
    <property type="match status" value="1"/>
</dbReference>
<evidence type="ECO:0000256" key="1">
    <source>
        <dbReference type="ARBA" id="ARBA00004196"/>
    </source>
</evidence>
<dbReference type="PANTHER" id="PTHR30600:SF10">
    <property type="entry name" value="BLL6722 PROTEIN"/>
    <property type="match status" value="1"/>
</dbReference>
<evidence type="ECO:0000259" key="9">
    <source>
        <dbReference type="PROSITE" id="PS51007"/>
    </source>
</evidence>
<dbReference type="GO" id="GO:0004130">
    <property type="term" value="F:cytochrome-c peroxidase activity"/>
    <property type="evidence" value="ECO:0007669"/>
    <property type="project" value="UniProtKB-EC"/>
</dbReference>
<keyword evidence="3 7" id="KW-0479">Metal-binding</keyword>
<proteinExistence type="predicted"/>
<comment type="caution">
    <text evidence="10">The sequence shown here is derived from an EMBL/GenBank/DDBJ whole genome shotgun (WGS) entry which is preliminary data.</text>
</comment>
<feature type="domain" description="Cytochrome c" evidence="9">
    <location>
        <begin position="465"/>
        <end position="612"/>
    </location>
</feature>
<keyword evidence="8" id="KW-1133">Transmembrane helix</keyword>
<feature type="transmembrane region" description="Helical" evidence="8">
    <location>
        <begin position="12"/>
        <end position="29"/>
    </location>
</feature>
<keyword evidence="6 7" id="KW-0408">Iron</keyword>
<dbReference type="Pfam" id="PF03150">
    <property type="entry name" value="CCP_MauG"/>
    <property type="match status" value="1"/>
</dbReference>
<dbReference type="Proteomes" id="UP000662618">
    <property type="component" value="Unassembled WGS sequence"/>
</dbReference>
<sequence length="620" mass="71248">MIVLWMKNFTRFFPLIIFILFTGVASMSFNPVDKGSETENSFVAKGLLNFKNNLEVLKTDVYQFKDDKISAEQLQNSLRNARNSYKEIEFFVAYHYPEFSKTHLNAAPLFRIEAAGTSAYTLPPEGLQVLDELIFSEEISEQKDKIIEITDFLYNNYNNFYLSSLKNGLSKGNNKTLPLRIELIRIYTLGLTGFDTPGSLNISEEATFALKGMKNYINDDLYFKNYNTQKANNIIDESISYLSKNNDFETLDRIVFYKKYIQPLYKELGYWDGNTDDLKEFSGWNVANKNFFDSDFLDPYFYTILKESEDNDDLKALGKQIFYDQNLSDNGKMSCASCHLPENAFTDLKTKSLSNVEGKTVLRNSPSLYNAVFAKRFFYDMRAFYLEQQAEHVIYNNDEFNTSYESIIKKMKTKPEYKSAFRKAFKKGGIDKQNFSKALSSYVASLYSFDSDFDQFMRNEKEISEDAKKGFNLFMGKANCATCHFAPHFSGLVPPFFNENESEVLGVTKKPIKNLPLEIDSDQGRIKSNVKKENSWIYENSFKTMTVRNIALTKPYFHNGAFNTLEEALNFYNEGGAEGLGLKINNQTLPADQLNLSDSEIKQIIAFLNSLTDISKTKNK</sequence>
<keyword evidence="10" id="KW-0575">Peroxidase</keyword>
<dbReference type="GO" id="GO:0020037">
    <property type="term" value="F:heme binding"/>
    <property type="evidence" value="ECO:0007669"/>
    <property type="project" value="InterPro"/>
</dbReference>
<dbReference type="AlphaFoldDB" id="A0A9N8MID7"/>
<keyword evidence="11" id="KW-1185">Reference proteome</keyword>
<evidence type="ECO:0000256" key="2">
    <source>
        <dbReference type="ARBA" id="ARBA00022617"/>
    </source>
</evidence>
<evidence type="ECO:0000313" key="10">
    <source>
        <dbReference type="EMBL" id="CAD7815778.1"/>
    </source>
</evidence>
<protein>
    <submittedName>
        <fullName evidence="10">Cytochrome c551 peroxidase</fullName>
        <ecNumber evidence="10">1.11.1.5</ecNumber>
    </submittedName>
</protein>
<organism evidence="10 11">
    <name type="scientific">Chryseobacterium aquaeductus</name>
    <dbReference type="NCBI Taxonomy" id="2675056"/>
    <lineage>
        <taxon>Bacteria</taxon>
        <taxon>Pseudomonadati</taxon>
        <taxon>Bacteroidota</taxon>
        <taxon>Flavobacteriia</taxon>
        <taxon>Flavobacteriales</taxon>
        <taxon>Weeksellaceae</taxon>
        <taxon>Chryseobacterium group</taxon>
        <taxon>Chryseobacterium</taxon>
    </lineage>
</organism>
<evidence type="ECO:0000256" key="8">
    <source>
        <dbReference type="SAM" id="Phobius"/>
    </source>
</evidence>
<keyword evidence="2 7" id="KW-0349">Heme</keyword>
<evidence type="ECO:0000256" key="4">
    <source>
        <dbReference type="ARBA" id="ARBA00022729"/>
    </source>
</evidence>
<comment type="subcellular location">
    <subcellularLocation>
        <location evidence="1">Cell envelope</location>
    </subcellularLocation>
</comment>
<dbReference type="Gene3D" id="1.10.760.10">
    <property type="entry name" value="Cytochrome c-like domain"/>
    <property type="match status" value="2"/>
</dbReference>
<evidence type="ECO:0000256" key="6">
    <source>
        <dbReference type="ARBA" id="ARBA00023004"/>
    </source>
</evidence>
<keyword evidence="8" id="KW-0472">Membrane</keyword>
<gene>
    <name evidence="10" type="primary">ccpA_2</name>
    <name evidence="10" type="ORF">CHRY9390_03036</name>
</gene>
<evidence type="ECO:0000256" key="5">
    <source>
        <dbReference type="ARBA" id="ARBA00023002"/>
    </source>
</evidence>
<keyword evidence="4" id="KW-0732">Signal</keyword>
<dbReference type="EMBL" id="CAJIMS010000001">
    <property type="protein sequence ID" value="CAD7815778.1"/>
    <property type="molecule type" value="Genomic_DNA"/>
</dbReference>
<dbReference type="InterPro" id="IPR036909">
    <property type="entry name" value="Cyt_c-like_dom_sf"/>
</dbReference>
<evidence type="ECO:0000313" key="11">
    <source>
        <dbReference type="Proteomes" id="UP000662618"/>
    </source>
</evidence>
<reference evidence="10" key="1">
    <citation type="submission" date="2020-12" db="EMBL/GenBank/DDBJ databases">
        <authorList>
            <person name="Rodrigo-Torres L."/>
            <person name="Arahal R. D."/>
            <person name="Lucena T."/>
        </authorList>
    </citation>
    <scope>NUCLEOTIDE SEQUENCE</scope>
    <source>
        <strain evidence="10">CECT 9390</strain>
    </source>
</reference>